<organism evidence="2 3">
    <name type="scientific">Pleurodeles waltl</name>
    <name type="common">Iberian ribbed newt</name>
    <dbReference type="NCBI Taxonomy" id="8319"/>
    <lineage>
        <taxon>Eukaryota</taxon>
        <taxon>Metazoa</taxon>
        <taxon>Chordata</taxon>
        <taxon>Craniata</taxon>
        <taxon>Vertebrata</taxon>
        <taxon>Euteleostomi</taxon>
        <taxon>Amphibia</taxon>
        <taxon>Batrachia</taxon>
        <taxon>Caudata</taxon>
        <taxon>Salamandroidea</taxon>
        <taxon>Salamandridae</taxon>
        <taxon>Pleurodelinae</taxon>
        <taxon>Pleurodeles</taxon>
    </lineage>
</organism>
<name>A0AAV7TAD0_PLEWA</name>
<gene>
    <name evidence="2" type="ORF">NDU88_005226</name>
</gene>
<protein>
    <submittedName>
        <fullName evidence="2">Uncharacterized protein</fullName>
    </submittedName>
</protein>
<keyword evidence="3" id="KW-1185">Reference proteome</keyword>
<dbReference type="AlphaFoldDB" id="A0AAV7TAD0"/>
<comment type="caution">
    <text evidence="2">The sequence shown here is derived from an EMBL/GenBank/DDBJ whole genome shotgun (WGS) entry which is preliminary data.</text>
</comment>
<sequence length="118" mass="13338">MEVKILEKNLSGAVRQPEDKWQKKKSGTNERTHPSEEGEGKNEFPGGSRPPCRELANEQEDSTTDERIEERWTPISEKGQQDGSAMARTLSCGLRQVQGHTTGQSNWWLLFHEALVGF</sequence>
<dbReference type="Proteomes" id="UP001066276">
    <property type="component" value="Chromosome 4_1"/>
</dbReference>
<feature type="compositionally biased region" description="Basic and acidic residues" evidence="1">
    <location>
        <begin position="16"/>
        <end position="42"/>
    </location>
</feature>
<reference evidence="2" key="1">
    <citation type="journal article" date="2022" name="bioRxiv">
        <title>Sequencing and chromosome-scale assembly of the giantPleurodeles waltlgenome.</title>
        <authorList>
            <person name="Brown T."/>
            <person name="Elewa A."/>
            <person name="Iarovenko S."/>
            <person name="Subramanian E."/>
            <person name="Araus A.J."/>
            <person name="Petzold A."/>
            <person name="Susuki M."/>
            <person name="Suzuki K.-i.T."/>
            <person name="Hayashi T."/>
            <person name="Toyoda A."/>
            <person name="Oliveira C."/>
            <person name="Osipova E."/>
            <person name="Leigh N.D."/>
            <person name="Simon A."/>
            <person name="Yun M.H."/>
        </authorList>
    </citation>
    <scope>NUCLEOTIDE SEQUENCE</scope>
    <source>
        <strain evidence="2">20211129_DDA</strain>
        <tissue evidence="2">Liver</tissue>
    </source>
</reference>
<accession>A0AAV7TAD0</accession>
<evidence type="ECO:0000313" key="2">
    <source>
        <dbReference type="EMBL" id="KAJ1173390.1"/>
    </source>
</evidence>
<evidence type="ECO:0000313" key="3">
    <source>
        <dbReference type="Proteomes" id="UP001066276"/>
    </source>
</evidence>
<dbReference type="EMBL" id="JANPWB010000007">
    <property type="protein sequence ID" value="KAJ1173390.1"/>
    <property type="molecule type" value="Genomic_DNA"/>
</dbReference>
<proteinExistence type="predicted"/>
<evidence type="ECO:0000256" key="1">
    <source>
        <dbReference type="SAM" id="MobiDB-lite"/>
    </source>
</evidence>
<feature type="region of interest" description="Disordered" evidence="1">
    <location>
        <begin position="1"/>
        <end position="86"/>
    </location>
</feature>